<dbReference type="Pfam" id="PF02368">
    <property type="entry name" value="Big_2"/>
    <property type="match status" value="1"/>
</dbReference>
<dbReference type="InterPro" id="IPR047589">
    <property type="entry name" value="DUF11_rpt"/>
</dbReference>
<dbReference type="InterPro" id="IPR003343">
    <property type="entry name" value="Big_2"/>
</dbReference>
<feature type="domain" description="HYR-like" evidence="6">
    <location>
        <begin position="2370"/>
        <end position="2444"/>
    </location>
</feature>
<dbReference type="InterPro" id="IPR001434">
    <property type="entry name" value="OmcB-like_DUF11"/>
</dbReference>
<feature type="domain" description="HYR-like" evidence="6">
    <location>
        <begin position="2289"/>
        <end position="2363"/>
    </location>
</feature>
<feature type="domain" description="HYR-like" evidence="6">
    <location>
        <begin position="1641"/>
        <end position="1715"/>
    </location>
</feature>
<feature type="region of interest" description="Disordered" evidence="1">
    <location>
        <begin position="3260"/>
        <end position="3290"/>
    </location>
</feature>
<feature type="domain" description="HYR-like" evidence="6">
    <location>
        <begin position="1317"/>
        <end position="1391"/>
    </location>
</feature>
<feature type="domain" description="HYR-like" evidence="6">
    <location>
        <begin position="1560"/>
        <end position="1634"/>
    </location>
</feature>
<feature type="signal peptide" evidence="2">
    <location>
        <begin position="1"/>
        <end position="20"/>
    </location>
</feature>
<feature type="domain" description="HYR-like" evidence="6">
    <location>
        <begin position="1884"/>
        <end position="1958"/>
    </location>
</feature>
<feature type="domain" description="PKD-like" evidence="5">
    <location>
        <begin position="1051"/>
        <end position="1132"/>
    </location>
</feature>
<dbReference type="RefSeq" id="WP_226695874.1">
    <property type="nucleotide sequence ID" value="NZ_JAJAPX010000003.1"/>
</dbReference>
<feature type="compositionally biased region" description="Polar residues" evidence="1">
    <location>
        <begin position="2994"/>
        <end position="3003"/>
    </location>
</feature>
<dbReference type="Pfam" id="PF01345">
    <property type="entry name" value="DUF11"/>
    <property type="match status" value="2"/>
</dbReference>
<dbReference type="InterPro" id="IPR045828">
    <property type="entry name" value="PKD_Bacteroidetes"/>
</dbReference>
<feature type="domain" description="DUF7507" evidence="7">
    <location>
        <begin position="3700"/>
        <end position="3802"/>
    </location>
</feature>
<feature type="domain" description="HYR-like" evidence="6">
    <location>
        <begin position="1479"/>
        <end position="1553"/>
    </location>
</feature>
<feature type="domain" description="BIG2" evidence="4">
    <location>
        <begin position="796"/>
        <end position="845"/>
    </location>
</feature>
<feature type="compositionally biased region" description="Polar residues" evidence="1">
    <location>
        <begin position="3131"/>
        <end position="3144"/>
    </location>
</feature>
<feature type="region of interest" description="Disordered" evidence="1">
    <location>
        <begin position="2994"/>
        <end position="3033"/>
    </location>
</feature>
<feature type="region of interest" description="Disordered" evidence="1">
    <location>
        <begin position="3785"/>
        <end position="3812"/>
    </location>
</feature>
<feature type="domain" description="DUF7507" evidence="7">
    <location>
        <begin position="4225"/>
        <end position="4328"/>
    </location>
</feature>
<dbReference type="EMBL" id="JAJAPX010000003">
    <property type="protein sequence ID" value="MCB4808464.1"/>
    <property type="molecule type" value="Genomic_DNA"/>
</dbReference>
<feature type="domain" description="DUF7507" evidence="7">
    <location>
        <begin position="2792"/>
        <end position="2887"/>
    </location>
</feature>
<dbReference type="Pfam" id="PF23237">
    <property type="entry name" value="HYR_4C"/>
    <property type="match status" value="16"/>
</dbReference>
<evidence type="ECO:0000259" key="6">
    <source>
        <dbReference type="Pfam" id="PF23237"/>
    </source>
</evidence>
<feature type="chain" id="PRO_5040794569" evidence="2">
    <location>
        <begin position="21"/>
        <end position="4703"/>
    </location>
</feature>
<feature type="domain" description="DUF11" evidence="3">
    <location>
        <begin position="4489"/>
        <end position="4604"/>
    </location>
</feature>
<keyword evidence="9" id="KW-1185">Reference proteome</keyword>
<feature type="domain" description="HYR-like" evidence="6">
    <location>
        <begin position="1965"/>
        <end position="2039"/>
    </location>
</feature>
<dbReference type="InterPro" id="IPR055354">
    <property type="entry name" value="DUF7507"/>
</dbReference>
<sequence length="4703" mass="494904">MIRKILILKFVLLSFFQTFAQLDSQHYLPPLKQTSGSNNGATHQSSAAIAQQAIYLSTPETTPFVVNVYRGTSTTPWLTVPSLSNGNPFIIDSTNGLTNSNNNITLVTNTNTGKVLSSSGLRFEAPGGENFYVNYRGRSSAQAGSLTCKGTKALGTDFRWGGIANKHNNVNSSTSLGIMATVDGTVVTVSGYDPDCVFRNGIDPDGITNDVINVTLNAGQTYVLEVVRNQAGVNATANAANIDGWLGATITSTQPIAIANGGLNTGISSTSGSRDVGIDQPVPTNFLGKEYVFIRGNGDANDGTEFPIIVGTFNDTEVYANGTLVGVINNGDYLEIPGSFYSGNTAGSNMYVTTSKNAYAFQCLGGQVNRIQTIGMNFIAPVNCLLPNSLSEISEIDRIAGTFSNQSALTIIASALTNDSDVEIYQDGVQITTPASIAVLENGVPTDWKTFYVNGLSGEISVITPGPIAVGTFMSLGSNAGLAGYFSGFDTVPEVELTITGGGCFPGSSLAEVSGGFFAYEWYKDGNIVVDTDGNPATFDPSLTGVGEYFVRVTDFGGCTYDSDIVSFYSCDPDIQIIKTDDADPIDAGSNVTFTITAESFSVNEVTNLVITDVLPTAFDLVSATPDAGTTWSSPDWTIATIQPGERFELQIVARAKDDASGTVTNTVTYNFDDIINETNNLPDDLNEDVTINPCNTASPPSSTPTVCINTAITDITHTTTQATGIGSPSGLPAGVTASWSSNVITISGTPSESGVFNYDIPLTGGCNTVSATGTITVNALPIAADITGDNEVCINSSITLTPGTSGTISWNSSNPAVATIDSNGDVTGVSTGTTNITYTVTDANGCTSNPSNAFTVTVNSLPVINALTTNSDICEGDNAEFYISGTPNAVVTYNINGNPDETVSLDNSGDATVVFNNVMSNITINLVSVQDSTTNCSSTLTNSETVIVNPFPTPATYNDIIVCDDQTGTQELFANDAITLNANTSLTWYDAPSGGNTVTNPTVNTVTPSTDPPFSFYAEITDTNTGCVNPTRFEVRLQIVSPPFPDLNQDVCSNETLNIGLSFDVTYTVSSSDPANVPPGPNRTTASSDNITDTYVNTTANPVIITYTATIEDGSACDGETFDIIVTVYPESNGGTISPDQVICSGNTPADITLSNVIGDVINWEQSSSASFSSITTIAETSTTLSGSTIGALTEDTYFRAIVQSGTCSTSYSPVHKVNIDITAPSISGTLSDISETGCVASDATPAVTTVAALEGLGITISDDFTSNANLTVSSIDNDSGYCPINIVRTYTITDACGNNSSIQQNITINIDTFTITDADGAETVDCISDATETFTLPTVTDACGNTLTPSAAVITENPDPLTCEGTRTYTYTYTDCAGNTDTWAYVYTIDTPAFTITDADGAETVDCIADATETFTLPTVTDVCGNTLSPSSIDVIENPNPVSCEGTITYNYTYTDCAGNTDTWSYVYTIDTPAFTITDADGAETVDCIADATETFTLPTVTDACGNTLTPSAAVITENPDPLTCEGTRTYTYTYTDCAGNTDTWAYVYTIDTPAFTITDADGAETVDCIADATETFALPTVTDVCGNTLTPSAAVITENPDPLTCEGTRTYTYTYTDCAGNTDTWAYVYTIDTPAFTITDADGAETVDCIADATETFTLPTVTDVCGNTLTPSAAVITENPDPLTCEGTRTYTYTYTDCAGNSDTWAYVYTIDTPAFTITDADGAETVDCIADATETFTLPTVTDVCGNTLTPSAAVITENPDPLTCEGTRTYTYTYTDCAGNTDTWAYEYTIDTPAFTITDADGAETVDCIANATETFTLPTVTDVCGNTLTPSAAVITENPDPLTCEGTRTYTYTYTDCAGNTDTWAYVYTIDTPAFTITDADGAETVDCIADATETFTLPTVTDVCGNTLTPSAAVITENPDPLTCEGTRTYTYTYTDCAGNSDTWAYVYTIDTPAFTITDTDGAETVDCIADATETFALPTVTDVCGNTLTPSAAVITENPDPLTCEGTRTYTYTYTDCAGNTDTWAYVYTIDTPAFTITDADGAETVDCIADATETFTLPTVTDVCGNTLTPSAAVITENPDPLTCEGTRTYTYTYTDCAGYTDTWSYVYTIDTPAFTITDADGAETVDCIADATETFTLPTVTDVCGNTLTPSAAVITENPDPLTCEGTRTYTYTYTDCAGNTDTWSYVYTIDTPAFTITDADGAETVDCIADATETFTLPTVTDVCGNTLTPSAAVITENPDPLTCEGTRTYTYTYTDCAGNTDTWAYVYTIDTPAFTITDADGAETVDCIADATETFTLPTVTDVCGNTLTPSAAVITENPDPLTCEGTRTYTYTYTDCAGYTDTWSYVYTIDTPAFTITDADGAETVDCIADATETFTLPTVTDVCGNTLTPSAAVITENPDPLTCEGTRTYTYTYTDCAGYTDTWSYVYTIDTPAFTITDADGAETVECLNEVVQPSAPVVIDACGNTITPVITENTNPVCEGEKIYTFTYTDCAGNTAQYTYTYTIDYTISPIVPANDSSTVSSTDEAVQPTAPVVVDNCGAEITPVITENTDPVCDGQKVYTFTYTDCAGNTSVYTYTYNIDVTSTLEIEDTTTTSCSDEPLNFDLTSLTSLSNVNFEWIVSSNSNLTGANAGNGTILNDAINNISGTSQTIIYTITPFNSDGCSGNTFDIEVTVNPEPYNTNAPSDDTCSNVALNHDLNTDVNVPGSSFTWYATDNPNISGETTTPTSSDLISDTLINVSGTIQTVTYTVVATSNLGCVGNAYTYTVTISPEATLRVEKIALAATDGSYDALGEVIEYEITVENTSEVELSNITLTDANADSITPTSIPTIPAYGTTTFTATHVISQADLDAGEVINSATITATDPCGTLVSFVSNDPNTTTPDDATVTPLNQTPALSLLKEATFNDENGDGFPQANETITYNFTVENTGNVTITNIAISDPLVVVNGGPINLSPNEIDSTSFSAIYVISQANIDSGSLTNSATVSGNDPDGNAVSDTSDDPNDTTNSDNNGDGDPDDATIFTFTEDPELTLYKTGVFIDANNDGLPQIGETIEYTFNIINTGNVTISNIVISDANVTVTGGPITLAPNTSDNTTFTAIYTLTQSDIDNGNVLNTATASGVTPSNTNVSDESDDPTTADDNDATITSLSQSSRVSLLKTATFNDENANGFPDVNETLTYNFTVQNTGNTTLTNLIINDPLVTVNGGPINLEPNAIDNTSFSAVYTLTQDDINNGEISNSAVITGTNPDGETITDVSDDPNNTTNTDSNSDGDPDDITITPLNSNSQISIEKLGVFQDENNDGIAQVGETISYVFNVINTGNVTISNITVTDALATVVGGPIALNPFENDNTSFTASYTLTQNDIDNGSFTNTATVSGNAPNGNSISDTSDDPNNPNNQDSNGDGEPDDPTITVIPTTGSLSLTKIALPATDGSYNTIGEIINYELTITNTGNVTLTNITITDANADLGSISPALINTLAPGASTIVNASHTITQNDLNAGEVNNTATVTGEDPFGNTINDTSDDPKNTTNNDLDGDGDPDDVTTTLIEQVPALALEKTATFNDENNDGIPQVGETITYNFSVENTGNVVVSNITITDPLVNVNGGPISLMPTEQNSTTFYAIYTITLADLNSGSISNSATVTGEDPSGNTVSDISDDPNNNSNTDVNGNGNPDDATITLLNATPELTLEKTGIFIDSNGDGLAQVGETIQYIFDISNTGNVTIFNITITDPLVTVNGGSIDLNPGETDSTTFTAIYTLTQTDVDNGFVENTALSSGNAPNGDAVSDESDDPTTSNNNDVTITTLLREPQLTLLKIGTFNDENGDGIPQAGETISYVFIVRNTGNVTLFNVEVTDPIVPVTGNTINLAPAQVDSTTFSAIYTIQQNDIDSGNLTNTALVTGNDIDGSIVTDVSDFSDDPDNPDNIDLNGDGDPDDPTVTTLTGQAELSLEKIGVFNDENGDGLTQVGETISYTFIVTNTGNLTITDISISDPLVNVNGSSIDLAPEEIDNTTFTATYVITQFDIDSGRVNNSATVSGQDPNGNVITDKSDDPNNPANVDANNDGNPDDITTTSLPTNGSINISKAGIASPDGNYDTLNEVITYSITVTNTGNVTLTNIVITDENADAGSISPSSITILLPGESVNVYAAHTITQSDLDAGMVSNTAAVSATDPFGNDISDLSDDPDNTANDDINGNGNPDDATITTITQSPSLELTKSANAPQDGNFDTVGEVITYTLIVTNTGNVTLSNLIVSDANADAGSIMPNVIATLAPGDSVTITATHTITQNDLDDGFVTNSATITAQDSNGDTISDVSDDPDNPTNDDPDQDGNPDDATITLLQQTANLDVVKTVDFNTYQNIGDILTYTITVTNTGTVTLLNVIITDPTATITGNNTINVLAPGEQFVTTAEYIITAADIDAMQVINTAYVNATVINSNTTINEDSDDPSIDTNIDIDNDGDFEDPTLSIFSGSSDLSIEKTVNNLEPVVGDEVIFTITVANEGSVTAENIVVEEVLPSGYEFVSALSTAGNYDDFNGEWIISVLNEGDVHILEITVEVLGFGDYENTATINSFDGGMDTNLSNNTDSATVTAECTFVYNEFSPNGDGVNDTLYIDCVERYPNNTLEIYNRWGNIVFKKNGYTNADGWDGISNGRVTIQKDKILPVGTYYYILNLKDGSKPRVGWIYINR</sequence>
<dbReference type="InterPro" id="IPR013783">
    <property type="entry name" value="Ig-like_fold"/>
</dbReference>
<feature type="region of interest" description="Disordered" evidence="1">
    <location>
        <begin position="3523"/>
        <end position="3555"/>
    </location>
</feature>
<protein>
    <submittedName>
        <fullName evidence="8">DUF11 domain-containing protein</fullName>
    </submittedName>
</protein>
<feature type="domain" description="HYR-like" evidence="6">
    <location>
        <begin position="1803"/>
        <end position="1877"/>
    </location>
</feature>
<feature type="domain" description="DUF7507" evidence="7">
    <location>
        <begin position="3435"/>
        <end position="3536"/>
    </location>
</feature>
<feature type="domain" description="DUF7507" evidence="7">
    <location>
        <begin position="3169"/>
        <end position="3270"/>
    </location>
</feature>
<feature type="domain" description="DUF7507" evidence="7">
    <location>
        <begin position="4094"/>
        <end position="4195"/>
    </location>
</feature>
<feature type="domain" description="HYR-like" evidence="6">
    <location>
        <begin position="1398"/>
        <end position="1472"/>
    </location>
</feature>
<keyword evidence="2" id="KW-0732">Signal</keyword>
<name>A0A9X1I8S5_9FLAO</name>
<feature type="compositionally biased region" description="Low complexity" evidence="1">
    <location>
        <begin position="4205"/>
        <end position="4216"/>
    </location>
</feature>
<feature type="domain" description="DUF11" evidence="3">
    <location>
        <begin position="574"/>
        <end position="680"/>
    </location>
</feature>
<feature type="domain" description="DUF7507" evidence="7">
    <location>
        <begin position="2910"/>
        <end position="3013"/>
    </location>
</feature>
<dbReference type="InterPro" id="IPR008964">
    <property type="entry name" value="Invasin/intimin_cell_adhesion"/>
</dbReference>
<feature type="compositionally biased region" description="Polar residues" evidence="1">
    <location>
        <begin position="4049"/>
        <end position="4061"/>
    </location>
</feature>
<feature type="domain" description="DUF7507" evidence="7">
    <location>
        <begin position="3824"/>
        <end position="3926"/>
    </location>
</feature>
<dbReference type="NCBIfam" id="TIGR01451">
    <property type="entry name" value="B_ant_repeat"/>
    <property type="match status" value="14"/>
</dbReference>
<feature type="domain" description="HYR-like" evidence="6">
    <location>
        <begin position="1722"/>
        <end position="1796"/>
    </location>
</feature>
<feature type="domain" description="DUF7507" evidence="7">
    <location>
        <begin position="3044"/>
        <end position="3146"/>
    </location>
</feature>
<feature type="compositionally biased region" description="Acidic residues" evidence="1">
    <location>
        <begin position="3146"/>
        <end position="3158"/>
    </location>
</feature>
<dbReference type="InterPro" id="IPR057078">
    <property type="entry name" value="HYR-4C"/>
</dbReference>
<dbReference type="Gene3D" id="2.60.40.1080">
    <property type="match status" value="1"/>
</dbReference>
<dbReference type="NCBIfam" id="TIGR04131">
    <property type="entry name" value="Bac_Flav_CTERM"/>
    <property type="match status" value="1"/>
</dbReference>
<evidence type="ECO:0000256" key="1">
    <source>
        <dbReference type="SAM" id="MobiDB-lite"/>
    </source>
</evidence>
<evidence type="ECO:0000313" key="8">
    <source>
        <dbReference type="EMBL" id="MCB4808464.1"/>
    </source>
</evidence>
<dbReference type="SMART" id="SM00710">
    <property type="entry name" value="PbH1"/>
    <property type="match status" value="11"/>
</dbReference>
<proteinExistence type="predicted"/>
<feature type="domain" description="PKD-like" evidence="5">
    <location>
        <begin position="2610"/>
        <end position="2694"/>
    </location>
</feature>
<feature type="compositionally biased region" description="Low complexity" evidence="1">
    <location>
        <begin position="3399"/>
        <end position="3417"/>
    </location>
</feature>
<feature type="region of interest" description="Disordered" evidence="1">
    <location>
        <begin position="4316"/>
        <end position="4348"/>
    </location>
</feature>
<feature type="domain" description="HYR-like" evidence="6">
    <location>
        <begin position="2127"/>
        <end position="2201"/>
    </location>
</feature>
<comment type="caution">
    <text evidence="8">The sequence shown here is derived from an EMBL/GenBank/DDBJ whole genome shotgun (WGS) entry which is preliminary data.</text>
</comment>
<evidence type="ECO:0000259" key="4">
    <source>
        <dbReference type="Pfam" id="PF02368"/>
    </source>
</evidence>
<gene>
    <name evidence="8" type="ORF">LG651_09380</name>
</gene>
<dbReference type="Pfam" id="PF19406">
    <property type="entry name" value="PKD_5"/>
    <property type="match status" value="3"/>
</dbReference>
<feature type="domain" description="HYR-like" evidence="6">
    <location>
        <begin position="2208"/>
        <end position="2282"/>
    </location>
</feature>
<organism evidence="8 9">
    <name type="scientific">Neotamlana sargassicola</name>
    <dbReference type="NCBI Taxonomy" id="2883125"/>
    <lineage>
        <taxon>Bacteria</taxon>
        <taxon>Pseudomonadati</taxon>
        <taxon>Bacteroidota</taxon>
        <taxon>Flavobacteriia</taxon>
        <taxon>Flavobacteriales</taxon>
        <taxon>Flavobacteriaceae</taxon>
        <taxon>Neotamlana</taxon>
    </lineage>
</organism>
<feature type="region of interest" description="Disordered" evidence="1">
    <location>
        <begin position="4188"/>
        <end position="4218"/>
    </location>
</feature>
<feature type="region of interest" description="Disordered" evidence="1">
    <location>
        <begin position="3131"/>
        <end position="3158"/>
    </location>
</feature>
<evidence type="ECO:0000313" key="9">
    <source>
        <dbReference type="Proteomes" id="UP001139286"/>
    </source>
</evidence>
<feature type="domain" description="HYR-like" evidence="6">
    <location>
        <begin position="2527"/>
        <end position="2596"/>
    </location>
</feature>
<dbReference type="PANTHER" id="PTHR34819">
    <property type="entry name" value="LARGE CYSTEINE-RICH PERIPLASMIC PROTEIN OMCB"/>
    <property type="match status" value="1"/>
</dbReference>
<dbReference type="Gene3D" id="2.60.40.10">
    <property type="entry name" value="Immunoglobulins"/>
    <property type="match status" value="1"/>
</dbReference>
<feature type="domain" description="DUF7507" evidence="7">
    <location>
        <begin position="3567"/>
        <end position="3669"/>
    </location>
</feature>
<feature type="region of interest" description="Disordered" evidence="1">
    <location>
        <begin position="3654"/>
        <end position="3689"/>
    </location>
</feature>
<evidence type="ECO:0000259" key="5">
    <source>
        <dbReference type="Pfam" id="PF19406"/>
    </source>
</evidence>
<dbReference type="Proteomes" id="UP001139286">
    <property type="component" value="Unassembled WGS sequence"/>
</dbReference>
<dbReference type="InterPro" id="IPR026341">
    <property type="entry name" value="T9SS_type_B"/>
</dbReference>
<accession>A0A9X1I8S5</accession>
<feature type="compositionally biased region" description="Low complexity" evidence="1">
    <location>
        <begin position="3274"/>
        <end position="3284"/>
    </location>
</feature>
<feature type="domain" description="DUF7507" evidence="7">
    <location>
        <begin position="4359"/>
        <end position="4452"/>
    </location>
</feature>
<feature type="compositionally biased region" description="Acidic residues" evidence="1">
    <location>
        <begin position="4329"/>
        <end position="4347"/>
    </location>
</feature>
<feature type="compositionally biased region" description="Polar residues" evidence="1">
    <location>
        <begin position="3386"/>
        <end position="3398"/>
    </location>
</feature>
<evidence type="ECO:0000259" key="7">
    <source>
        <dbReference type="Pfam" id="PF24346"/>
    </source>
</evidence>
<evidence type="ECO:0000259" key="3">
    <source>
        <dbReference type="Pfam" id="PF01345"/>
    </source>
</evidence>
<feature type="compositionally biased region" description="Polar residues" evidence="1">
    <location>
        <begin position="4316"/>
        <end position="4328"/>
    </location>
</feature>
<feature type="domain" description="HYR-like" evidence="6">
    <location>
        <begin position="2046"/>
        <end position="2120"/>
    </location>
</feature>
<feature type="domain" description="HYR-like" evidence="6">
    <location>
        <begin position="2451"/>
        <end position="2520"/>
    </location>
</feature>
<evidence type="ECO:0000256" key="2">
    <source>
        <dbReference type="SAM" id="SignalP"/>
    </source>
</evidence>
<feature type="compositionally biased region" description="Low complexity" evidence="1">
    <location>
        <begin position="4067"/>
        <end position="4083"/>
    </location>
</feature>
<feature type="compositionally biased region" description="Acidic residues" evidence="1">
    <location>
        <begin position="3929"/>
        <end position="3950"/>
    </location>
</feature>
<dbReference type="Pfam" id="PF13585">
    <property type="entry name" value="CHU_C"/>
    <property type="match status" value="1"/>
</dbReference>
<feature type="compositionally biased region" description="Low complexity" evidence="1">
    <location>
        <begin position="3667"/>
        <end position="3688"/>
    </location>
</feature>
<dbReference type="InterPro" id="IPR006626">
    <property type="entry name" value="PbH1"/>
</dbReference>
<dbReference type="Pfam" id="PF24346">
    <property type="entry name" value="DUF7507"/>
    <property type="match status" value="13"/>
</dbReference>
<feature type="domain" description="DUF7507" evidence="7">
    <location>
        <begin position="3312"/>
        <end position="3403"/>
    </location>
</feature>
<feature type="region of interest" description="Disordered" evidence="1">
    <location>
        <begin position="3928"/>
        <end position="3950"/>
    </location>
</feature>
<feature type="region of interest" description="Disordered" evidence="1">
    <location>
        <begin position="4049"/>
        <end position="4083"/>
    </location>
</feature>
<feature type="region of interest" description="Disordered" evidence="1">
    <location>
        <begin position="1072"/>
        <end position="1091"/>
    </location>
</feature>
<feature type="region of interest" description="Disordered" evidence="1">
    <location>
        <begin position="3386"/>
        <end position="3426"/>
    </location>
</feature>
<feature type="domain" description="DUF7507" evidence="7">
    <location>
        <begin position="3970"/>
        <end position="4062"/>
    </location>
</feature>
<reference evidence="8" key="1">
    <citation type="submission" date="2021-10" db="EMBL/GenBank/DDBJ databases">
        <title>Tamlana sargassums sp. nov., and Tamlana laminarinivorans sp. nov., two new bacteria isolated from the brown alga.</title>
        <authorList>
            <person name="Li J."/>
        </authorList>
    </citation>
    <scope>NUCLEOTIDE SEQUENCE</scope>
    <source>
        <strain evidence="8">62-3</strain>
    </source>
</reference>
<feature type="domain" description="PKD-like" evidence="5">
    <location>
        <begin position="2703"/>
        <end position="2788"/>
    </location>
</feature>
<dbReference type="SUPFAM" id="SSF49373">
    <property type="entry name" value="Invasin/intimin cell-adhesion fragments"/>
    <property type="match status" value="1"/>
</dbReference>
<dbReference type="InterPro" id="IPR051172">
    <property type="entry name" value="Chlamydia_OmcB"/>
</dbReference>